<dbReference type="EMBL" id="WQLB01000009">
    <property type="protein sequence ID" value="MVN86870.1"/>
    <property type="molecule type" value="Genomic_DNA"/>
</dbReference>
<evidence type="ECO:0000313" key="2">
    <source>
        <dbReference type="Proteomes" id="UP000483286"/>
    </source>
</evidence>
<protein>
    <submittedName>
        <fullName evidence="1">Uncharacterized protein</fullName>
    </submittedName>
</protein>
<gene>
    <name evidence="1" type="ORF">GO986_08845</name>
</gene>
<organism evidence="1 2">
    <name type="scientific">Deinococcus arboris</name>
    <dbReference type="NCBI Taxonomy" id="2682977"/>
    <lineage>
        <taxon>Bacteria</taxon>
        <taxon>Thermotogati</taxon>
        <taxon>Deinococcota</taxon>
        <taxon>Deinococci</taxon>
        <taxon>Deinococcales</taxon>
        <taxon>Deinococcaceae</taxon>
        <taxon>Deinococcus</taxon>
    </lineage>
</organism>
<keyword evidence="2" id="KW-1185">Reference proteome</keyword>
<dbReference type="AlphaFoldDB" id="A0A7C9HY18"/>
<comment type="caution">
    <text evidence="1">The sequence shown here is derived from an EMBL/GenBank/DDBJ whole genome shotgun (WGS) entry which is preliminary data.</text>
</comment>
<proteinExistence type="predicted"/>
<dbReference type="Proteomes" id="UP000483286">
    <property type="component" value="Unassembled WGS sequence"/>
</dbReference>
<evidence type="ECO:0000313" key="1">
    <source>
        <dbReference type="EMBL" id="MVN86870.1"/>
    </source>
</evidence>
<name>A0A7C9HY18_9DEIO</name>
<sequence>MSHDARNAQQVDLLREALTENAETLRGLSEQALEAGDSADGLLARAAIASQRKARVETLEATPRGPVAPEADSLVPCGCGQPCRLGAQLCRDCEIRL</sequence>
<dbReference type="RefSeq" id="WP_157458921.1">
    <property type="nucleotide sequence ID" value="NZ_WQLB01000009.1"/>
</dbReference>
<reference evidence="1 2" key="1">
    <citation type="submission" date="2019-12" db="EMBL/GenBank/DDBJ databases">
        <title>Deinococcus sp. HMF7620 Genome sequencing and assembly.</title>
        <authorList>
            <person name="Kang H."/>
            <person name="Kim H."/>
            <person name="Joh K."/>
        </authorList>
    </citation>
    <scope>NUCLEOTIDE SEQUENCE [LARGE SCALE GENOMIC DNA]</scope>
    <source>
        <strain evidence="1 2">HMF7620</strain>
    </source>
</reference>
<accession>A0A7C9HY18</accession>